<evidence type="ECO:0000313" key="1">
    <source>
        <dbReference type="EMBL" id="BBM85373.1"/>
    </source>
</evidence>
<dbReference type="OrthoDB" id="9768066at2"/>
<evidence type="ECO:0000313" key="2">
    <source>
        <dbReference type="Proteomes" id="UP000326354"/>
    </source>
</evidence>
<dbReference type="EMBL" id="AP019860">
    <property type="protein sequence ID" value="BBM85373.1"/>
    <property type="molecule type" value="Genomic_DNA"/>
</dbReference>
<sequence>MEKTKKVPELQTTLQLLESERQPFIIGIRHHSPACAYMVERILEEYHPQHILLELPVFFRKWLPFLNDKDIQAPVALAGGEENRLFSFYPLADFSPELVAIRWALRNNVAIEPCDCFVERSPVENDSYVIRNDYVLHHLLDQFSCKDFSSLWDSVVETDSGDPWKIRRNALRLGWALRVDSFLDESIDRSDLIRETFMRQQLQKYPQQQKVVVIVGAFHAAALLRQPLLWQETTGKICEDTTTSLIPYSFDLLDSRSGYPAGIRDPLWRQGVWETLRNSGCIEDTMAKVLTQICQAIRDEDHCAGTPDAIEILRMAKDLSSLRSLKTIGRGEFLEAIETCLTQGEIYGRGQIVARALQKALVGEQRGFLHKRVPRSGLYANIEQNLQILKLPSLPQLEKQPKQLVLDPLRSSLDYKRHVFFERLHYVGIQLVEKQTTQQISVSSPLTSKWSIAWNPVVEAQIHTYAINGANITQVCEGVLRQRQQDANNEVYCLEFACHCILPQSARKILCKLYETPQKLHVNHQVLIILEKIRSGLIPGFEQSDLGEKTYEKYVQHFYERLLASLEGIGSKPEDLAVMKEVVQYQIRNSYESLYLEEILQRFSRCESYMIRGISHVALVLLQQQTVADFAHCLCSLLREAQYIEMAKKLCDFLQGGIYLADELFALQHDWLSDFFDEIEVMDDAQFLQRLPFLRQGFLPLSRTSRHEVLSWLKERYDEDLNIVHSTRNTPQWVEQDLYARQRLCELGFEMPTHHEVTTRNKKHIKKTTREQQISPQDRCSLIFGYAPRHSGFASQVACCLDELYGSQSGSPTESGFPTIREWKEELQKFFQQQICDEVLAQSAMQGRIAAISEINPQQVTASIDLLEQVLSLKGAASEKQLQHLRKLANRIIDELTQELSQKIRPAFTGLSTPKPTMRNTGKIHLKKTLNANLNNAYYDAKNRLHIVPNKIYFQNKVKKSLGWRIVLVVDISGSMERSVIHSAITASILARLPALSVNFVAFNTEVIDFSERVQDPLDLLFHVSIGGGTLIAKGLNYARNLIEKPAQTIVVLISDFAEGGAVSHLLHEVDALKNTGCHLLGLAAIDNSGQPCYETAIAEQVVSAGMPVAALTPLELSRWIAKKVSK</sequence>
<dbReference type="RefSeq" id="WP_151969481.1">
    <property type="nucleotide sequence ID" value="NZ_AP019860.1"/>
</dbReference>
<dbReference type="Pfam" id="PF18934">
    <property type="entry name" value="DUF5682"/>
    <property type="match status" value="1"/>
</dbReference>
<protein>
    <recommendedName>
        <fullName evidence="3">VWFA domain-containing protein</fullName>
    </recommendedName>
</protein>
<evidence type="ECO:0008006" key="3">
    <source>
        <dbReference type="Google" id="ProtNLM"/>
    </source>
</evidence>
<keyword evidence="2" id="KW-1185">Reference proteome</keyword>
<dbReference type="InterPro" id="IPR050458">
    <property type="entry name" value="LolB"/>
</dbReference>
<name>A0A5S9INW4_UABAM</name>
<dbReference type="InterPro" id="IPR036465">
    <property type="entry name" value="vWFA_dom_sf"/>
</dbReference>
<dbReference type="PANTHER" id="PTHR30634">
    <property type="entry name" value="OUTER MEMBRANE LOLAB LIPOPROTEIN INSERTION APPARATUS"/>
    <property type="match status" value="1"/>
</dbReference>
<accession>A0A5S9INW4</accession>
<dbReference type="SUPFAM" id="SSF53300">
    <property type="entry name" value="vWA-like"/>
    <property type="match status" value="1"/>
</dbReference>
<dbReference type="Proteomes" id="UP000326354">
    <property type="component" value="Chromosome"/>
</dbReference>
<dbReference type="AlphaFoldDB" id="A0A5S9INW4"/>
<gene>
    <name evidence="1" type="ORF">UABAM_03739</name>
</gene>
<dbReference type="Pfam" id="PF05762">
    <property type="entry name" value="VWA_CoxE"/>
    <property type="match status" value="1"/>
</dbReference>
<organism evidence="1 2">
    <name type="scientific">Uabimicrobium amorphum</name>
    <dbReference type="NCBI Taxonomy" id="2596890"/>
    <lineage>
        <taxon>Bacteria</taxon>
        <taxon>Pseudomonadati</taxon>
        <taxon>Planctomycetota</taxon>
        <taxon>Candidatus Uabimicrobiia</taxon>
        <taxon>Candidatus Uabimicrobiales</taxon>
        <taxon>Candidatus Uabimicrobiaceae</taxon>
        <taxon>Candidatus Uabimicrobium</taxon>
    </lineage>
</organism>
<dbReference type="InterPro" id="IPR043737">
    <property type="entry name" value="DUF5682"/>
</dbReference>
<dbReference type="KEGG" id="uam:UABAM_03739"/>
<dbReference type="PANTHER" id="PTHR30634:SF7">
    <property type="entry name" value="VWA DOMAIN-CONTAINING PROTEIN"/>
    <property type="match status" value="1"/>
</dbReference>
<dbReference type="Gene3D" id="3.40.50.410">
    <property type="entry name" value="von Willebrand factor, type A domain"/>
    <property type="match status" value="1"/>
</dbReference>
<dbReference type="InterPro" id="IPR008912">
    <property type="entry name" value="Uncharacterised_CoxE"/>
</dbReference>
<proteinExistence type="predicted"/>
<reference evidence="1 2" key="1">
    <citation type="submission" date="2019-08" db="EMBL/GenBank/DDBJ databases">
        <title>Complete genome sequence of Candidatus Uab amorphum.</title>
        <authorList>
            <person name="Shiratori T."/>
            <person name="Suzuki S."/>
            <person name="Kakizawa Y."/>
            <person name="Ishida K."/>
        </authorList>
    </citation>
    <scope>NUCLEOTIDE SEQUENCE [LARGE SCALE GENOMIC DNA]</scope>
    <source>
        <strain evidence="1 2">SRT547</strain>
    </source>
</reference>